<sequence>MKSFFLTLFLVCTSFVFAQNEKEKIQWDKNTPLTWSDFRGEPSSSSDFKASTNSGMSISWSLSKSGNKVVLEDYEVIANFYPDQSWKKETIKKKEYILGHEQLHFDISELHARKLRKALAGYEGGKNIQKDLTAIYRKYEKERVRMQNMFDAESVHSRVEEEELKWRRILKQQLEKYQNYAR</sequence>
<dbReference type="Pfam" id="PF06037">
    <property type="entry name" value="DUF922"/>
    <property type="match status" value="1"/>
</dbReference>
<keyword evidence="3" id="KW-1185">Reference proteome</keyword>
<dbReference type="InterPro" id="IPR010321">
    <property type="entry name" value="DUF922"/>
</dbReference>
<accession>A0ABU3CWQ5</accession>
<evidence type="ECO:0000256" key="1">
    <source>
        <dbReference type="SAM" id="SignalP"/>
    </source>
</evidence>
<proteinExistence type="predicted"/>
<keyword evidence="1" id="KW-0732">Signal</keyword>
<feature type="chain" id="PRO_5045961007" evidence="1">
    <location>
        <begin position="19"/>
        <end position="182"/>
    </location>
</feature>
<feature type="signal peptide" evidence="1">
    <location>
        <begin position="1"/>
        <end position="18"/>
    </location>
</feature>
<protein>
    <submittedName>
        <fullName evidence="2">DUF922 domain-containing protein</fullName>
    </submittedName>
</protein>
<dbReference type="EMBL" id="JAVRHP010000059">
    <property type="protein sequence ID" value="MDT0650769.1"/>
    <property type="molecule type" value="Genomic_DNA"/>
</dbReference>
<dbReference type="Proteomes" id="UP001248819">
    <property type="component" value="Unassembled WGS sequence"/>
</dbReference>
<evidence type="ECO:0000313" key="3">
    <source>
        <dbReference type="Proteomes" id="UP001248819"/>
    </source>
</evidence>
<gene>
    <name evidence="2" type="ORF">RM529_11460</name>
</gene>
<evidence type="ECO:0000313" key="2">
    <source>
        <dbReference type="EMBL" id="MDT0650769.1"/>
    </source>
</evidence>
<name>A0ABU3CWQ5_9FLAO</name>
<organism evidence="2 3">
    <name type="scientific">Autumnicola edwardsiae</name>
    <dbReference type="NCBI Taxonomy" id="3075594"/>
    <lineage>
        <taxon>Bacteria</taxon>
        <taxon>Pseudomonadati</taxon>
        <taxon>Bacteroidota</taxon>
        <taxon>Flavobacteriia</taxon>
        <taxon>Flavobacteriales</taxon>
        <taxon>Flavobacteriaceae</taxon>
        <taxon>Autumnicola</taxon>
    </lineage>
</organism>
<reference evidence="2 3" key="1">
    <citation type="submission" date="2023-09" db="EMBL/GenBank/DDBJ databases">
        <authorList>
            <person name="Rey-Velasco X."/>
        </authorList>
    </citation>
    <scope>NUCLEOTIDE SEQUENCE [LARGE SCALE GENOMIC DNA]</scope>
    <source>
        <strain evidence="2 3">F297</strain>
    </source>
</reference>
<dbReference type="RefSeq" id="WP_311484937.1">
    <property type="nucleotide sequence ID" value="NZ_JAVRHP010000059.1"/>
</dbReference>
<comment type="caution">
    <text evidence="2">The sequence shown here is derived from an EMBL/GenBank/DDBJ whole genome shotgun (WGS) entry which is preliminary data.</text>
</comment>